<protein>
    <submittedName>
        <fullName evidence="1">Uncharacterized protein</fullName>
    </submittedName>
</protein>
<reference evidence="1" key="1">
    <citation type="submission" date="2018-11" db="EMBL/GenBank/DDBJ databases">
        <authorList>
            <person name="Grassa J C."/>
        </authorList>
    </citation>
    <scope>NUCLEOTIDE SEQUENCE [LARGE SCALE GENOMIC DNA]</scope>
</reference>
<organism evidence="1 2">
    <name type="scientific">Cannabis sativa</name>
    <name type="common">Hemp</name>
    <name type="synonym">Marijuana</name>
    <dbReference type="NCBI Taxonomy" id="3483"/>
    <lineage>
        <taxon>Eukaryota</taxon>
        <taxon>Viridiplantae</taxon>
        <taxon>Streptophyta</taxon>
        <taxon>Embryophyta</taxon>
        <taxon>Tracheophyta</taxon>
        <taxon>Spermatophyta</taxon>
        <taxon>Magnoliopsida</taxon>
        <taxon>eudicotyledons</taxon>
        <taxon>Gunneridae</taxon>
        <taxon>Pentapetalae</taxon>
        <taxon>rosids</taxon>
        <taxon>fabids</taxon>
        <taxon>Rosales</taxon>
        <taxon>Cannabaceae</taxon>
        <taxon>Cannabis</taxon>
    </lineage>
</organism>
<evidence type="ECO:0000313" key="2">
    <source>
        <dbReference type="Proteomes" id="UP000596661"/>
    </source>
</evidence>
<sequence>MLEKMWYFSKSVKKMYNFKREKKNLGPWAGWALGTGLARLCPGPGLMPNICNLKGYDIFSHIAATHNDTELEKIVCIMWCIWCERNKESHGSKLKIANVICSFSATYLIQYQKAIQAAAPHQNSDAQTCSTQVAP</sequence>
<accession>A0A803QWM2</accession>
<dbReference type="Gramene" id="novel_model_2300_5bd9a17a">
    <property type="protein sequence ID" value="cds.novel_model_2300_5bd9a17a"/>
    <property type="gene ID" value="novel_gene_1218_5bd9a17a"/>
</dbReference>
<dbReference type="EnsemblPlants" id="novel_model_2300_5bd9a17a">
    <property type="protein sequence ID" value="cds.novel_model_2300_5bd9a17a"/>
    <property type="gene ID" value="novel_gene_1218_5bd9a17a"/>
</dbReference>
<proteinExistence type="predicted"/>
<dbReference type="Proteomes" id="UP000596661">
    <property type="component" value="Chromosome 1"/>
</dbReference>
<dbReference type="AlphaFoldDB" id="A0A803QWM2"/>
<dbReference type="EMBL" id="UZAU01000078">
    <property type="status" value="NOT_ANNOTATED_CDS"/>
    <property type="molecule type" value="Genomic_DNA"/>
</dbReference>
<reference evidence="1" key="2">
    <citation type="submission" date="2021-03" db="UniProtKB">
        <authorList>
            <consortium name="EnsemblPlants"/>
        </authorList>
    </citation>
    <scope>IDENTIFICATION</scope>
</reference>
<name>A0A803QWM2_CANSA</name>
<evidence type="ECO:0000313" key="1">
    <source>
        <dbReference type="EnsemblPlants" id="cds.novel_model_2300_5bd9a17a"/>
    </source>
</evidence>
<keyword evidence="2" id="KW-1185">Reference proteome</keyword>